<gene>
    <name evidence="3" type="ORF">DRE_07586</name>
</gene>
<dbReference type="SMART" id="SM01373">
    <property type="entry name" value="MAGE"/>
    <property type="match status" value="1"/>
</dbReference>
<dbReference type="InterPro" id="IPR002190">
    <property type="entry name" value="MHD_dom"/>
</dbReference>
<dbReference type="InterPro" id="IPR041899">
    <property type="entry name" value="MAGE_WH2"/>
</dbReference>
<dbReference type="HOGENOM" id="CLU_048908_1_0_1"/>
<dbReference type="Pfam" id="PF01454">
    <property type="entry name" value="MAGE"/>
    <property type="match status" value="1"/>
</dbReference>
<evidence type="ECO:0000313" key="4">
    <source>
        <dbReference type="Proteomes" id="UP000024837"/>
    </source>
</evidence>
<dbReference type="PANTHER" id="PTHR11736">
    <property type="entry name" value="MELANOMA-ASSOCIATED ANTIGEN MAGE ANTIGEN"/>
    <property type="match status" value="1"/>
</dbReference>
<dbReference type="EMBL" id="KI966463">
    <property type="protein sequence ID" value="EWC43445.1"/>
    <property type="molecule type" value="Genomic_DNA"/>
</dbReference>
<dbReference type="InterPro" id="IPR037445">
    <property type="entry name" value="MAGE"/>
</dbReference>
<organism evidence="3 4">
    <name type="scientific">Drechslerella stenobrocha 248</name>
    <dbReference type="NCBI Taxonomy" id="1043628"/>
    <lineage>
        <taxon>Eukaryota</taxon>
        <taxon>Fungi</taxon>
        <taxon>Dikarya</taxon>
        <taxon>Ascomycota</taxon>
        <taxon>Pezizomycotina</taxon>
        <taxon>Orbiliomycetes</taxon>
        <taxon>Orbiliales</taxon>
        <taxon>Orbiliaceae</taxon>
        <taxon>Drechslerella</taxon>
    </lineage>
</organism>
<feature type="compositionally biased region" description="Acidic residues" evidence="1">
    <location>
        <begin position="441"/>
        <end position="452"/>
    </location>
</feature>
<dbReference type="Gene3D" id="1.10.10.1200">
    <property type="entry name" value="MAGE homology domain, winged helix WH1 motif"/>
    <property type="match status" value="1"/>
</dbReference>
<dbReference type="AlphaFoldDB" id="W7I3Y6"/>
<proteinExistence type="predicted"/>
<feature type="compositionally biased region" description="Acidic residues" evidence="1">
    <location>
        <begin position="22"/>
        <end position="44"/>
    </location>
</feature>
<dbReference type="Gene3D" id="1.10.10.1210">
    <property type="entry name" value="MAGE homology domain, winged helix WH2 motif"/>
    <property type="match status" value="1"/>
</dbReference>
<evidence type="ECO:0000259" key="2">
    <source>
        <dbReference type="SMART" id="SM01373"/>
    </source>
</evidence>
<dbReference type="Proteomes" id="UP000024837">
    <property type="component" value="Unassembled WGS sequence"/>
</dbReference>
<feature type="compositionally biased region" description="Basic and acidic residues" evidence="1">
    <location>
        <begin position="377"/>
        <end position="389"/>
    </location>
</feature>
<dbReference type="PANTHER" id="PTHR11736:SF14">
    <property type="entry name" value="NSE3 HOMOLOG, SMC5-SMC6 COMPLEX COMPONENT"/>
    <property type="match status" value="1"/>
</dbReference>
<feature type="compositionally biased region" description="Basic residues" evidence="1">
    <location>
        <begin position="47"/>
        <end position="63"/>
    </location>
</feature>
<protein>
    <recommendedName>
        <fullName evidence="2">MAGE domain-containing protein</fullName>
    </recommendedName>
</protein>
<feature type="region of interest" description="Disordered" evidence="1">
    <location>
        <begin position="377"/>
        <end position="452"/>
    </location>
</feature>
<accession>W7I3Y6</accession>
<reference evidence="3 4" key="1">
    <citation type="submission" date="2013-05" db="EMBL/GenBank/DDBJ databases">
        <title>Drechslerella stenobrocha genome reveals carnivorous origination and mechanical trapping mechanism of predatory fungi.</title>
        <authorList>
            <person name="Liu X."/>
            <person name="Zhang W."/>
            <person name="Liu K."/>
        </authorList>
    </citation>
    <scope>NUCLEOTIDE SEQUENCE [LARGE SCALE GENOMIC DNA]</scope>
    <source>
        <strain evidence="3 4">248</strain>
    </source>
</reference>
<dbReference type="OrthoDB" id="205198at2759"/>
<dbReference type="InterPro" id="IPR041898">
    <property type="entry name" value="MAGE_WH1"/>
</dbReference>
<dbReference type="GO" id="GO:0005634">
    <property type="term" value="C:nucleus"/>
    <property type="evidence" value="ECO:0007669"/>
    <property type="project" value="TreeGrafter"/>
</dbReference>
<feature type="region of interest" description="Disordered" evidence="1">
    <location>
        <begin position="1"/>
        <end position="120"/>
    </location>
</feature>
<sequence length="452" mass="48845">MVRTQQPATRKRSRPSHREPTPDDDEEEQEQEEEEEEEEEEEDAPPVRRRRTTLTTHAPRRSRLSTGAGGQQDEDDETGLQARKRARRRKPTDGDDSDDGMAQAQDEDEEQEDAEAMKRGVNPVGRLVRLALAHEYQRKPIRRQDITEKVLGAQFKGDFKQIFDEAQAALQHVFGFSMAELPATTEKISLAQQRRQAAAEAQRGGAGDTTVKSAAAAAAAAKKKDAAGSKSWQLVSTLPEAYRIPLLLAPQLPDDQAVLGLASALVTMVYLSGRSIGENLLRRHLRKFGVEERILVEGNRESGRIDNILAKLVREGYLVKLKDDVVVGQEQTFTYVVGPRGKLEVGREGVLSYVSRVYSGVDGDAVDDGLERKVNRAIGKDEAGERQAGEQEGGGGGGGGGEEDGGAGAGGRGRGARGRGGAARGGRRGGGRATTRRDGSDSEGEAEDGDSD</sequence>
<evidence type="ECO:0000313" key="3">
    <source>
        <dbReference type="EMBL" id="EWC43445.1"/>
    </source>
</evidence>
<dbReference type="GO" id="GO:0006281">
    <property type="term" value="P:DNA repair"/>
    <property type="evidence" value="ECO:0007669"/>
    <property type="project" value="TreeGrafter"/>
</dbReference>
<feature type="compositionally biased region" description="Gly residues" evidence="1">
    <location>
        <begin position="391"/>
        <end position="424"/>
    </location>
</feature>
<evidence type="ECO:0000256" key="1">
    <source>
        <dbReference type="SAM" id="MobiDB-lite"/>
    </source>
</evidence>
<feature type="domain" description="MAGE" evidence="2">
    <location>
        <begin position="127"/>
        <end position="350"/>
    </location>
</feature>
<feature type="compositionally biased region" description="Acidic residues" evidence="1">
    <location>
        <begin position="94"/>
        <end position="114"/>
    </location>
</feature>
<name>W7I3Y6_9PEZI</name>
<keyword evidence="4" id="KW-1185">Reference proteome</keyword>